<reference evidence="3" key="1">
    <citation type="submission" date="2022-04" db="EMBL/GenBank/DDBJ databases">
        <title>Carnegiea gigantea Genome sequencing and assembly v2.</title>
        <authorList>
            <person name="Copetti D."/>
            <person name="Sanderson M.J."/>
            <person name="Burquez A."/>
            <person name="Wojciechowski M.F."/>
        </authorList>
    </citation>
    <scope>NUCLEOTIDE SEQUENCE</scope>
    <source>
        <strain evidence="3">SGP5-SGP5p</strain>
        <tissue evidence="3">Aerial part</tissue>
    </source>
</reference>
<evidence type="ECO:0000313" key="4">
    <source>
        <dbReference type="Proteomes" id="UP001153076"/>
    </source>
</evidence>
<name>A0A9Q1Q9G5_9CARY</name>
<accession>A0A9Q1Q9G5</accession>
<dbReference type="AlphaFoldDB" id="A0A9Q1Q9G5"/>
<protein>
    <recommendedName>
        <fullName evidence="2">DUF4283 domain-containing protein</fullName>
    </recommendedName>
</protein>
<dbReference type="Proteomes" id="UP001153076">
    <property type="component" value="Unassembled WGS sequence"/>
</dbReference>
<feature type="domain" description="DUF4283" evidence="2">
    <location>
        <begin position="64"/>
        <end position="135"/>
    </location>
</feature>
<organism evidence="3 4">
    <name type="scientific">Carnegiea gigantea</name>
    <dbReference type="NCBI Taxonomy" id="171969"/>
    <lineage>
        <taxon>Eukaryota</taxon>
        <taxon>Viridiplantae</taxon>
        <taxon>Streptophyta</taxon>
        <taxon>Embryophyta</taxon>
        <taxon>Tracheophyta</taxon>
        <taxon>Spermatophyta</taxon>
        <taxon>Magnoliopsida</taxon>
        <taxon>eudicotyledons</taxon>
        <taxon>Gunneridae</taxon>
        <taxon>Pentapetalae</taxon>
        <taxon>Caryophyllales</taxon>
        <taxon>Cactineae</taxon>
        <taxon>Cactaceae</taxon>
        <taxon>Cactoideae</taxon>
        <taxon>Echinocereeae</taxon>
        <taxon>Carnegiea</taxon>
    </lineage>
</organism>
<feature type="region of interest" description="Disordered" evidence="1">
    <location>
        <begin position="206"/>
        <end position="238"/>
    </location>
</feature>
<keyword evidence="4" id="KW-1185">Reference proteome</keyword>
<sequence length="238" mass="27284">MKRVEDLGNLDESEMDDEEMEEANIQSPRTIGTGTGGTPQARLVQGISYRDSLQRNNPNFVMFDKGIGFLQLKRRLKTKWALKGDFSLTDIGHDYYVTRFTNMDDYEHVMMNDSWTLGDNYVVTRGWIPNFVPEEDNMLEDKNETIMGSIQDGCRFRALANIDLNVEMEANDLETQGNLHEKGNSAALEVTLNEESNMDMTEDILDKENIPEERAHANEVSEETRPVAQRNQKRPSNR</sequence>
<proteinExistence type="predicted"/>
<dbReference type="Pfam" id="PF14111">
    <property type="entry name" value="DUF4283"/>
    <property type="match status" value="1"/>
</dbReference>
<evidence type="ECO:0000313" key="3">
    <source>
        <dbReference type="EMBL" id="KAJ8433902.1"/>
    </source>
</evidence>
<feature type="compositionally biased region" description="Basic and acidic residues" evidence="1">
    <location>
        <begin position="206"/>
        <end position="225"/>
    </location>
</feature>
<evidence type="ECO:0000259" key="2">
    <source>
        <dbReference type="Pfam" id="PF14111"/>
    </source>
</evidence>
<dbReference type="OrthoDB" id="1096772at2759"/>
<gene>
    <name evidence="3" type="ORF">Cgig2_004624</name>
</gene>
<feature type="compositionally biased region" description="Acidic residues" evidence="1">
    <location>
        <begin position="8"/>
        <end position="22"/>
    </location>
</feature>
<feature type="region of interest" description="Disordered" evidence="1">
    <location>
        <begin position="1"/>
        <end position="38"/>
    </location>
</feature>
<dbReference type="EMBL" id="JAKOGI010000512">
    <property type="protein sequence ID" value="KAJ8433902.1"/>
    <property type="molecule type" value="Genomic_DNA"/>
</dbReference>
<dbReference type="InterPro" id="IPR025558">
    <property type="entry name" value="DUF4283"/>
</dbReference>
<evidence type="ECO:0000256" key="1">
    <source>
        <dbReference type="SAM" id="MobiDB-lite"/>
    </source>
</evidence>
<comment type="caution">
    <text evidence="3">The sequence shown here is derived from an EMBL/GenBank/DDBJ whole genome shotgun (WGS) entry which is preliminary data.</text>
</comment>